<dbReference type="RefSeq" id="WP_054021959.1">
    <property type="nucleotide sequence ID" value="NZ_BBYR01000065.1"/>
</dbReference>
<keyword evidence="3" id="KW-1185">Reference proteome</keyword>
<dbReference type="Pfam" id="PF00578">
    <property type="entry name" value="AhpC-TSA"/>
    <property type="match status" value="1"/>
</dbReference>
<dbReference type="Gene3D" id="3.40.30.10">
    <property type="entry name" value="Glutaredoxin"/>
    <property type="match status" value="1"/>
</dbReference>
<dbReference type="PROSITE" id="PS51352">
    <property type="entry name" value="THIOREDOXIN_2"/>
    <property type="match status" value="1"/>
</dbReference>
<dbReference type="InterPro" id="IPR050553">
    <property type="entry name" value="Thioredoxin_ResA/DsbE_sf"/>
</dbReference>
<protein>
    <submittedName>
        <fullName evidence="2">Thiol:disulfide interchange protein, thioredoxin family</fullName>
    </submittedName>
</protein>
<dbReference type="GO" id="GO:0016209">
    <property type="term" value="F:antioxidant activity"/>
    <property type="evidence" value="ECO:0007669"/>
    <property type="project" value="InterPro"/>
</dbReference>
<reference evidence="2 3" key="2">
    <citation type="journal article" date="2016" name="Science">
        <title>A bacterium that degrades and assimilates poly(ethylene terephthalate).</title>
        <authorList>
            <person name="Yoshida S."/>
            <person name="Hiraga K."/>
            <person name="Takehana T."/>
            <person name="Taniguchi I."/>
            <person name="Yamaji H."/>
            <person name="Maeda Y."/>
            <person name="Toyohara K."/>
            <person name="Miyamoto K."/>
            <person name="Kimura Y."/>
            <person name="Oda K."/>
        </authorList>
    </citation>
    <scope>NUCLEOTIDE SEQUENCE [LARGE SCALE GENOMIC DNA]</scope>
    <source>
        <strain evidence="3">NBRC 110686 / TISTR 2288 / 201-F6</strain>
    </source>
</reference>
<evidence type="ECO:0000313" key="3">
    <source>
        <dbReference type="Proteomes" id="UP000037660"/>
    </source>
</evidence>
<dbReference type="AlphaFoldDB" id="A0A0K8P646"/>
<accession>A0A0K8P646</accession>
<dbReference type="CDD" id="cd02966">
    <property type="entry name" value="TlpA_like_family"/>
    <property type="match status" value="1"/>
</dbReference>
<dbReference type="InterPro" id="IPR036249">
    <property type="entry name" value="Thioredoxin-like_sf"/>
</dbReference>
<name>A0A0K8P646_PISS1</name>
<reference evidence="3" key="1">
    <citation type="submission" date="2015-07" db="EMBL/GenBank/DDBJ databases">
        <title>Discovery of a poly(ethylene terephthalate assimilation.</title>
        <authorList>
            <person name="Yoshida S."/>
            <person name="Hiraga K."/>
            <person name="Takehana T."/>
            <person name="Taniguchi I."/>
            <person name="Yamaji H."/>
            <person name="Maeda Y."/>
            <person name="Toyohara K."/>
            <person name="Miyamoto K."/>
            <person name="Kimura Y."/>
            <person name="Oda K."/>
        </authorList>
    </citation>
    <scope>NUCLEOTIDE SEQUENCE [LARGE SCALE GENOMIC DNA]</scope>
    <source>
        <strain evidence="3">NBRC 110686 / TISTR 2288 / 201-F6</strain>
    </source>
</reference>
<dbReference type="OrthoDB" id="9811352at2"/>
<feature type="domain" description="Thioredoxin" evidence="1">
    <location>
        <begin position="59"/>
        <end position="197"/>
    </location>
</feature>
<dbReference type="STRING" id="1547922.ISF6_4270"/>
<dbReference type="GO" id="GO:0016491">
    <property type="term" value="F:oxidoreductase activity"/>
    <property type="evidence" value="ECO:0007669"/>
    <property type="project" value="InterPro"/>
</dbReference>
<dbReference type="InterPro" id="IPR013766">
    <property type="entry name" value="Thioredoxin_domain"/>
</dbReference>
<dbReference type="PANTHER" id="PTHR42852">
    <property type="entry name" value="THIOL:DISULFIDE INTERCHANGE PROTEIN DSBE"/>
    <property type="match status" value="1"/>
</dbReference>
<dbReference type="SUPFAM" id="SSF52833">
    <property type="entry name" value="Thioredoxin-like"/>
    <property type="match status" value="1"/>
</dbReference>
<proteinExistence type="predicted"/>
<dbReference type="Proteomes" id="UP000037660">
    <property type="component" value="Unassembled WGS sequence"/>
</dbReference>
<sequence>MAACRLHRTAPGGAHAPAAVAPSCPTPAAPAAPLAGRRRLLAAAAATLASGRLAADGPPPATGPFRWPELELLDGRRLGPADWVDMAAVVVVFATWCPFCRRHNPHVQALHEAVAGQRLRVIGASIDKDPATVRAYLAQHRYTFPVTMQGPALRERLGVDKVIPVTAVVDRQGRLRPPIPGEMFAEDVLELAAWAKAPVAR</sequence>
<organism evidence="2 3">
    <name type="scientific">Piscinibacter sakaiensis</name>
    <name type="common">Ideonella sakaiensis</name>
    <dbReference type="NCBI Taxonomy" id="1547922"/>
    <lineage>
        <taxon>Bacteria</taxon>
        <taxon>Pseudomonadati</taxon>
        <taxon>Pseudomonadota</taxon>
        <taxon>Betaproteobacteria</taxon>
        <taxon>Burkholderiales</taxon>
        <taxon>Sphaerotilaceae</taxon>
        <taxon>Piscinibacter</taxon>
    </lineage>
</organism>
<dbReference type="PANTHER" id="PTHR42852:SF13">
    <property type="entry name" value="PROTEIN DIPZ"/>
    <property type="match status" value="1"/>
</dbReference>
<dbReference type="InterPro" id="IPR000866">
    <property type="entry name" value="AhpC/TSA"/>
</dbReference>
<evidence type="ECO:0000313" key="2">
    <source>
        <dbReference type="EMBL" id="GAP38076.1"/>
    </source>
</evidence>
<evidence type="ECO:0000259" key="1">
    <source>
        <dbReference type="PROSITE" id="PS51352"/>
    </source>
</evidence>
<comment type="caution">
    <text evidence="2">The sequence shown here is derived from an EMBL/GenBank/DDBJ whole genome shotgun (WGS) entry which is preliminary data.</text>
</comment>
<dbReference type="EMBL" id="BBYR01000065">
    <property type="protein sequence ID" value="GAP38076.1"/>
    <property type="molecule type" value="Genomic_DNA"/>
</dbReference>
<gene>
    <name evidence="2" type="ORF">ISF6_4270</name>
</gene>